<name>A0A7M4DJL6_9MICO</name>
<dbReference type="AlphaFoldDB" id="A0A7M4DJL6"/>
<gene>
    <name evidence="1" type="ORF">HALOF300_02323</name>
</gene>
<evidence type="ECO:0000313" key="1">
    <source>
        <dbReference type="EMBL" id="VZO37236.1"/>
    </source>
</evidence>
<evidence type="ECO:0008006" key="3">
    <source>
        <dbReference type="Google" id="ProtNLM"/>
    </source>
</evidence>
<dbReference type="InterPro" id="IPR009561">
    <property type="entry name" value="DUF1177"/>
</dbReference>
<proteinExistence type="predicted"/>
<protein>
    <recommendedName>
        <fullName evidence="3">DUF1177 domain-containing protein</fullName>
    </recommendedName>
</protein>
<dbReference type="RefSeq" id="WP_156741087.1">
    <property type="nucleotide sequence ID" value="NZ_CACRYJ010000032.1"/>
</dbReference>
<dbReference type="Pfam" id="PF06675">
    <property type="entry name" value="DUF1177"/>
    <property type="match status" value="1"/>
</dbReference>
<reference evidence="1 2" key="1">
    <citation type="submission" date="2019-11" db="EMBL/GenBank/DDBJ databases">
        <authorList>
            <person name="Criscuolo A."/>
        </authorList>
    </citation>
    <scope>NUCLEOTIDE SEQUENCE [LARGE SCALE GENOMIC DNA]</scope>
    <source>
        <strain evidence="1">CIP111667</strain>
    </source>
</reference>
<evidence type="ECO:0000313" key="2">
    <source>
        <dbReference type="Proteomes" id="UP000419743"/>
    </source>
</evidence>
<sequence>MLKHVLTILDLLDDPRVDGERIAAHLRDLAGDAVEAIGIDVSRVQGDKGHTDFVTVRVPGTEGRASGGDARTLGVIGRLGGIGARPERIGYVSDGDGATAALATAAKVVEMYARGDRLPGDVIIGTHVCAWAPTRPHEPVPFMDSPVDMGAMNDNEVLPEMDAIVSIDTTKGNRVINHRGIAISPTVRQGYILPVSPDLVSVYESVCGEPAQVFPLSTQDITPYANGLYHINSILQPAVAAQVPVVGVALTAVTAVAGSATGASHEVDIALAARYALEVAKGFGDGSLSFCDEHEFATLTRLYGDATHLQGVGSA</sequence>
<organism evidence="1 2">
    <name type="scientific">Occultella aeris</name>
    <dbReference type="NCBI Taxonomy" id="2761496"/>
    <lineage>
        <taxon>Bacteria</taxon>
        <taxon>Bacillati</taxon>
        <taxon>Actinomycetota</taxon>
        <taxon>Actinomycetes</taxon>
        <taxon>Micrococcales</taxon>
        <taxon>Ruaniaceae</taxon>
        <taxon>Occultella</taxon>
    </lineage>
</organism>
<comment type="caution">
    <text evidence="1">The sequence shown here is derived from an EMBL/GenBank/DDBJ whole genome shotgun (WGS) entry which is preliminary data.</text>
</comment>
<keyword evidence="2" id="KW-1185">Reference proteome</keyword>
<dbReference type="EMBL" id="CACRYJ010000032">
    <property type="protein sequence ID" value="VZO37236.1"/>
    <property type="molecule type" value="Genomic_DNA"/>
</dbReference>
<accession>A0A7M4DJL6</accession>
<dbReference type="Proteomes" id="UP000419743">
    <property type="component" value="Unassembled WGS sequence"/>
</dbReference>